<organism evidence="3 4">
    <name type="scientific">Haloplanus litoreus</name>
    <dbReference type="NCBI Taxonomy" id="767515"/>
    <lineage>
        <taxon>Archaea</taxon>
        <taxon>Methanobacteriati</taxon>
        <taxon>Methanobacteriota</taxon>
        <taxon>Stenosarchaea group</taxon>
        <taxon>Halobacteria</taxon>
        <taxon>Halobacteriales</taxon>
        <taxon>Haloferacaceae</taxon>
        <taxon>Haloplanus</taxon>
    </lineage>
</organism>
<reference evidence="4" key="2">
    <citation type="journal article" date="2019" name="Int. J. Syst. Evol. Microbiol.">
        <title>The Global Catalogue of Microorganisms (GCM) 10K type strain sequencing project: providing services to taxonomists for standard genome sequencing and annotation.</title>
        <authorList>
            <consortium name="The Broad Institute Genomics Platform"/>
            <consortium name="The Broad Institute Genome Sequencing Center for Infectious Disease"/>
            <person name="Wu L."/>
            <person name="Ma J."/>
        </authorList>
    </citation>
    <scope>NUCLEOTIDE SEQUENCE [LARGE SCALE GENOMIC DNA]</scope>
    <source>
        <strain evidence="4">GX21</strain>
    </source>
</reference>
<protein>
    <recommendedName>
        <fullName evidence="5">Small CPxCG-related zinc finger protein</fullName>
    </recommendedName>
</protein>
<dbReference type="AlphaFoldDB" id="A0ABD6A441"/>
<evidence type="ECO:0000313" key="4">
    <source>
        <dbReference type="Proteomes" id="UP001596434"/>
    </source>
</evidence>
<proteinExistence type="predicted"/>
<dbReference type="Proteomes" id="UP001596434">
    <property type="component" value="Unassembled WGS sequence"/>
</dbReference>
<comment type="caution">
    <text evidence="3">The sequence shown here is derived from an EMBL/GenBank/DDBJ whole genome shotgun (WGS) entry which is preliminary data.</text>
</comment>
<dbReference type="EMBL" id="JBHTAT010000006">
    <property type="protein sequence ID" value="MFC7257381.1"/>
    <property type="molecule type" value="Genomic_DNA"/>
</dbReference>
<evidence type="ECO:0008006" key="5">
    <source>
        <dbReference type="Google" id="ProtNLM"/>
    </source>
</evidence>
<reference evidence="3" key="1">
    <citation type="journal article" date="2014" name="Int. J. Syst. Evol. Microbiol.">
        <title>Complete genome sequence of Corynebacterium casei LMG S-19264T (=DSM 44701T), isolated from a smear-ripened cheese.</title>
        <authorList>
            <consortium name="US DOE Joint Genome Institute (JGI-PGF)"/>
            <person name="Walter F."/>
            <person name="Albersmeier A."/>
            <person name="Kalinowski J."/>
            <person name="Ruckert C."/>
        </authorList>
    </citation>
    <scope>NUCLEOTIDE SEQUENCE [LARGE SCALE GENOMIC DNA]</scope>
    <source>
        <strain evidence="3">CGMCC 4.163</strain>
    </source>
</reference>
<reference evidence="3" key="3">
    <citation type="submission" date="2024-09" db="EMBL/GenBank/DDBJ databases">
        <authorList>
            <person name="Sun Q."/>
        </authorList>
    </citation>
    <scope>NUCLEOTIDE SEQUENCE</scope>
    <source>
        <strain evidence="3">CGMCC 4.163</strain>
    </source>
</reference>
<dbReference type="EMBL" id="JBHTAT010000006">
    <property type="protein sequence ID" value="MFC7257445.1"/>
    <property type="molecule type" value="Genomic_DNA"/>
</dbReference>
<dbReference type="EMBL" id="JBHTAT010000006">
    <property type="protein sequence ID" value="MFC7257414.1"/>
    <property type="molecule type" value="Genomic_DNA"/>
</dbReference>
<gene>
    <name evidence="1" type="ORF">ACFQKE_19215</name>
    <name evidence="2" type="ORF">ACFQKE_19380</name>
    <name evidence="3" type="ORF">ACFQKE_19535</name>
</gene>
<dbReference type="RefSeq" id="WP_379707099.1">
    <property type="nucleotide sequence ID" value="NZ_JBHTAT010000006.1"/>
</dbReference>
<sequence>MPTCECCGGDVDETFTLALEWPAEDPDDYDDPSEFEDPGAAVFDVCGRCADGVASNVLVDRAVTRGFDDVYAGLYAPPEVRP</sequence>
<name>A0ABD6A441_9EURY</name>
<accession>A0ABD6A441</accession>
<evidence type="ECO:0000313" key="2">
    <source>
        <dbReference type="EMBL" id="MFC7257414.1"/>
    </source>
</evidence>
<keyword evidence="4" id="KW-1185">Reference proteome</keyword>
<evidence type="ECO:0000313" key="3">
    <source>
        <dbReference type="EMBL" id="MFC7257445.1"/>
    </source>
</evidence>
<evidence type="ECO:0000313" key="1">
    <source>
        <dbReference type="EMBL" id="MFC7257381.1"/>
    </source>
</evidence>